<name>A0ABU2TM26_9ACTN</name>
<dbReference type="RefSeq" id="WP_311691536.1">
    <property type="nucleotide sequence ID" value="NZ_JAVREY010000002.1"/>
</dbReference>
<dbReference type="Pfam" id="PF01266">
    <property type="entry name" value="DAO"/>
    <property type="match status" value="1"/>
</dbReference>
<feature type="domain" description="FAD dependent oxidoreductase" evidence="2">
    <location>
        <begin position="2"/>
        <end position="343"/>
    </location>
</feature>
<gene>
    <name evidence="3" type="ORF">RM764_03065</name>
</gene>
<dbReference type="InterPro" id="IPR036188">
    <property type="entry name" value="FAD/NAD-bd_sf"/>
</dbReference>
<dbReference type="EMBL" id="JAVREY010000002">
    <property type="protein sequence ID" value="MDT0461995.1"/>
    <property type="molecule type" value="Genomic_DNA"/>
</dbReference>
<dbReference type="Proteomes" id="UP001183809">
    <property type="component" value="Unassembled WGS sequence"/>
</dbReference>
<dbReference type="PANTHER" id="PTHR13847">
    <property type="entry name" value="SARCOSINE DEHYDROGENASE-RELATED"/>
    <property type="match status" value="1"/>
</dbReference>
<dbReference type="PANTHER" id="PTHR13847:SF287">
    <property type="entry name" value="FAD-DEPENDENT OXIDOREDUCTASE DOMAIN-CONTAINING PROTEIN 1"/>
    <property type="match status" value="1"/>
</dbReference>
<dbReference type="EC" id="1.-.-.-" evidence="3"/>
<protein>
    <submittedName>
        <fullName evidence="3">FAD-dependent oxidoreductase</fullName>
        <ecNumber evidence="3">1.-.-.-</ecNumber>
    </submittedName>
</protein>
<sequence>MRICVVGTGIAGTLLAWHLLRADPKNEVELLAAPGELPGEATVASGGLVRGYEPDPAACRLACESLAELRSDSRLARWAEYREGASVYAHDGRETPQPVEQLALIDKYVPGSVELADAPALDRDHGIAVPEYAYAVVERAAGHIRPARLREAVTRDVLDRGGSLVTGLVHRVVPSPDGGVAVDCPDAERRFDRVVLATGWRTGALLHRSGLPAGELRVKLIQYDLYTVAGRRPPGFVDETSGLYGRPDGTDGMLLGVPSDSWDEEAERLRDSPAQRARAEGHAATRLPGLGLVAHRRGVVAADAYSASGLLGLRPTALPSLFTFTGGSGGAAKSALAAARRAAGALLDGPLHD</sequence>
<reference evidence="4" key="1">
    <citation type="submission" date="2023-07" db="EMBL/GenBank/DDBJ databases">
        <title>30 novel species of actinomycetes from the DSMZ collection.</title>
        <authorList>
            <person name="Nouioui I."/>
        </authorList>
    </citation>
    <scope>NUCLEOTIDE SEQUENCE [LARGE SCALE GENOMIC DNA]</scope>
    <source>
        <strain evidence="4">DSM 41699</strain>
    </source>
</reference>
<dbReference type="Gene3D" id="3.50.50.60">
    <property type="entry name" value="FAD/NAD(P)-binding domain"/>
    <property type="match status" value="1"/>
</dbReference>
<dbReference type="GO" id="GO:0016491">
    <property type="term" value="F:oxidoreductase activity"/>
    <property type="evidence" value="ECO:0007669"/>
    <property type="project" value="UniProtKB-KW"/>
</dbReference>
<dbReference type="InterPro" id="IPR006076">
    <property type="entry name" value="FAD-dep_OxRdtase"/>
</dbReference>
<proteinExistence type="predicted"/>
<comment type="caution">
    <text evidence="3">The sequence shown here is derived from an EMBL/GenBank/DDBJ whole genome shotgun (WGS) entry which is preliminary data.</text>
</comment>
<evidence type="ECO:0000313" key="3">
    <source>
        <dbReference type="EMBL" id="MDT0461995.1"/>
    </source>
</evidence>
<evidence type="ECO:0000313" key="4">
    <source>
        <dbReference type="Proteomes" id="UP001183809"/>
    </source>
</evidence>
<evidence type="ECO:0000256" key="1">
    <source>
        <dbReference type="ARBA" id="ARBA00023002"/>
    </source>
</evidence>
<keyword evidence="1 3" id="KW-0560">Oxidoreductase</keyword>
<dbReference type="Gene3D" id="3.30.9.10">
    <property type="entry name" value="D-Amino Acid Oxidase, subunit A, domain 2"/>
    <property type="match status" value="1"/>
</dbReference>
<organism evidence="3 4">
    <name type="scientific">Streptomyces gibsoniae</name>
    <dbReference type="NCBI Taxonomy" id="3075529"/>
    <lineage>
        <taxon>Bacteria</taxon>
        <taxon>Bacillati</taxon>
        <taxon>Actinomycetota</taxon>
        <taxon>Actinomycetes</taxon>
        <taxon>Kitasatosporales</taxon>
        <taxon>Streptomycetaceae</taxon>
        <taxon>Streptomyces</taxon>
    </lineage>
</organism>
<dbReference type="SUPFAM" id="SSF51905">
    <property type="entry name" value="FAD/NAD(P)-binding domain"/>
    <property type="match status" value="1"/>
</dbReference>
<keyword evidence="4" id="KW-1185">Reference proteome</keyword>
<evidence type="ECO:0000259" key="2">
    <source>
        <dbReference type="Pfam" id="PF01266"/>
    </source>
</evidence>
<accession>A0ABU2TM26</accession>